<feature type="region of interest" description="Disordered" evidence="1">
    <location>
        <begin position="1"/>
        <end position="68"/>
    </location>
</feature>
<dbReference type="EMBL" id="AZIL01000701">
    <property type="protein sequence ID" value="EWM26174.1"/>
    <property type="molecule type" value="Genomic_DNA"/>
</dbReference>
<gene>
    <name evidence="2" type="ORF">Naga_100121g7</name>
</gene>
<evidence type="ECO:0000313" key="3">
    <source>
        <dbReference type="Proteomes" id="UP000019335"/>
    </source>
</evidence>
<dbReference type="AlphaFoldDB" id="W7U0L0"/>
<feature type="compositionally biased region" description="Low complexity" evidence="1">
    <location>
        <begin position="28"/>
        <end position="39"/>
    </location>
</feature>
<reference evidence="2 3" key="1">
    <citation type="journal article" date="2014" name="Mol. Plant">
        <title>Chromosome Scale Genome Assembly and Transcriptome Profiling of Nannochloropsis gaditana in Nitrogen Depletion.</title>
        <authorList>
            <person name="Corteggiani Carpinelli E."/>
            <person name="Telatin A."/>
            <person name="Vitulo N."/>
            <person name="Forcato C."/>
            <person name="D'Angelo M."/>
            <person name="Schiavon R."/>
            <person name="Vezzi A."/>
            <person name="Giacometti G.M."/>
            <person name="Morosinotto T."/>
            <person name="Valle G."/>
        </authorList>
    </citation>
    <scope>NUCLEOTIDE SEQUENCE [LARGE SCALE GENOMIC DNA]</scope>
    <source>
        <strain evidence="2 3">B-31</strain>
    </source>
</reference>
<feature type="compositionally biased region" description="Pro residues" evidence="1">
    <location>
        <begin position="57"/>
        <end position="68"/>
    </location>
</feature>
<protein>
    <submittedName>
        <fullName evidence="2">Uncharacterized protein</fullName>
    </submittedName>
</protein>
<proteinExistence type="predicted"/>
<dbReference type="Proteomes" id="UP000019335">
    <property type="component" value="Chromosome 9"/>
</dbReference>
<keyword evidence="3" id="KW-1185">Reference proteome</keyword>
<comment type="caution">
    <text evidence="2">The sequence shown here is derived from an EMBL/GenBank/DDBJ whole genome shotgun (WGS) entry which is preliminary data.</text>
</comment>
<organism evidence="2 3">
    <name type="scientific">Nannochloropsis gaditana</name>
    <dbReference type="NCBI Taxonomy" id="72520"/>
    <lineage>
        <taxon>Eukaryota</taxon>
        <taxon>Sar</taxon>
        <taxon>Stramenopiles</taxon>
        <taxon>Ochrophyta</taxon>
        <taxon>Eustigmatophyceae</taxon>
        <taxon>Eustigmatales</taxon>
        <taxon>Monodopsidaceae</taxon>
        <taxon>Nannochloropsis</taxon>
    </lineage>
</organism>
<evidence type="ECO:0000313" key="2">
    <source>
        <dbReference type="EMBL" id="EWM26174.1"/>
    </source>
</evidence>
<evidence type="ECO:0000256" key="1">
    <source>
        <dbReference type="SAM" id="MobiDB-lite"/>
    </source>
</evidence>
<accession>W7U0L0</accession>
<name>W7U0L0_9STRA</name>
<sequence>MALESLLKVTEDGVDEGTGSGNTALNEGLPPSGLPHPSSMITWEGTKERPTFQPASLYPPPPEPFTSR</sequence>